<dbReference type="RefSeq" id="WP_173134280.1">
    <property type="nucleotide sequence ID" value="NZ_JABRWJ010000016.1"/>
</dbReference>
<dbReference type="InterPro" id="IPR013766">
    <property type="entry name" value="Thioredoxin_domain"/>
</dbReference>
<reference evidence="2 3" key="1">
    <citation type="submission" date="2020-05" db="EMBL/GenBank/DDBJ databases">
        <title>Aquincola sp. isolate from soil.</title>
        <authorList>
            <person name="Han J."/>
            <person name="Kim D.-U."/>
        </authorList>
    </citation>
    <scope>NUCLEOTIDE SEQUENCE [LARGE SCALE GENOMIC DNA]</scope>
    <source>
        <strain evidence="2 3">S2</strain>
    </source>
</reference>
<evidence type="ECO:0000313" key="2">
    <source>
        <dbReference type="EMBL" id="NRF71965.1"/>
    </source>
</evidence>
<dbReference type="Gene3D" id="3.40.30.10">
    <property type="entry name" value="Glutaredoxin"/>
    <property type="match status" value="1"/>
</dbReference>
<dbReference type="Proteomes" id="UP000737171">
    <property type="component" value="Unassembled WGS sequence"/>
</dbReference>
<gene>
    <name evidence="2" type="ORF">HLB44_33775</name>
</gene>
<proteinExistence type="predicted"/>
<dbReference type="InterPro" id="IPR000866">
    <property type="entry name" value="AhpC/TSA"/>
</dbReference>
<evidence type="ECO:0000313" key="3">
    <source>
        <dbReference type="Proteomes" id="UP000737171"/>
    </source>
</evidence>
<dbReference type="EMBL" id="JABRWJ010000016">
    <property type="protein sequence ID" value="NRF71965.1"/>
    <property type="molecule type" value="Genomic_DNA"/>
</dbReference>
<comment type="caution">
    <text evidence="2">The sequence shown here is derived from an EMBL/GenBank/DDBJ whole genome shotgun (WGS) entry which is preliminary data.</text>
</comment>
<dbReference type="Pfam" id="PF00578">
    <property type="entry name" value="AhpC-TSA"/>
    <property type="match status" value="1"/>
</dbReference>
<dbReference type="InterPro" id="IPR036249">
    <property type="entry name" value="Thioredoxin-like_sf"/>
</dbReference>
<evidence type="ECO:0000259" key="1">
    <source>
        <dbReference type="PROSITE" id="PS51352"/>
    </source>
</evidence>
<dbReference type="PROSITE" id="PS51352">
    <property type="entry name" value="THIOREDOXIN_2"/>
    <property type="match status" value="1"/>
</dbReference>
<accession>A0ABX2ETZ8</accession>
<sequence length="221" mass="24249">MSTTAQRSPVGPGEAAPSFALPAVARPDRLVTLDDYRDRSPLFLALMLGLWCPFCRRQLVQLASVDDKLKAMGVQSLAVVATPPDNAQLYFRFRPTTLTLASDPMLATHRAYGVPKPEVTPALLSAMETVRVNPFGDFPEPLPPAQLGALMQKRDGYQYTPTDQADVERQWPQLKGQFLIDRRGIVRWAYIECGTEGLAGLGKMPSDDVILAAARDLGDTH</sequence>
<dbReference type="SUPFAM" id="SSF52833">
    <property type="entry name" value="Thioredoxin-like"/>
    <property type="match status" value="1"/>
</dbReference>
<keyword evidence="3" id="KW-1185">Reference proteome</keyword>
<protein>
    <submittedName>
        <fullName evidence="2">Redoxin domain-containing protein</fullName>
    </submittedName>
</protein>
<feature type="domain" description="Thioredoxin" evidence="1">
    <location>
        <begin position="10"/>
        <end position="219"/>
    </location>
</feature>
<organism evidence="2 3">
    <name type="scientific">Pseudaquabacterium terrae</name>
    <dbReference type="NCBI Taxonomy" id="2732868"/>
    <lineage>
        <taxon>Bacteria</taxon>
        <taxon>Pseudomonadati</taxon>
        <taxon>Pseudomonadota</taxon>
        <taxon>Betaproteobacteria</taxon>
        <taxon>Burkholderiales</taxon>
        <taxon>Sphaerotilaceae</taxon>
        <taxon>Pseudaquabacterium</taxon>
    </lineage>
</organism>
<name>A0ABX2ETZ8_9BURK</name>